<evidence type="ECO:0000313" key="8">
    <source>
        <dbReference type="Proteomes" id="UP000443090"/>
    </source>
</evidence>
<feature type="site" description="Important for catalytic activity, responsible for pKa modulation of the active site Glu and correct orientation of both the proton donor and substrate" evidence="5">
    <location>
        <position position="164"/>
    </location>
</feature>
<sequence>MSIRSQTFIDHLQLTAIFLLIGFVTAKPFEALHKRSSQIIDAVVDASFADPAIFEDADGTFYTFATNHHGNHVQVANATAVNGPWEVLQHDLLPVPGNWSTGAEVWAPDVRKIGENYILYYSAQNAEQTLQHCVGAATSKTVLGPYEALDTPLACPLSEGGAIDISGFTDTDGTHFVVYKVDGNSIGHGGACGNTVEPIVPTPIRLQRLEDDGYSPAGEPMDILDRIEGDGPYIEAPQIILVDGVYFLFFSSNCFLTPGYDIKYATASAIRGPYTRSSNQLLQTDVPFDLIAPGGAQITGDGKFMVFHANCDNGRCMYERQLRFSGTNVTVA</sequence>
<dbReference type="InterPro" id="IPR023296">
    <property type="entry name" value="Glyco_hydro_beta-prop_sf"/>
</dbReference>
<evidence type="ECO:0000256" key="6">
    <source>
        <dbReference type="RuleBase" id="RU361187"/>
    </source>
</evidence>
<dbReference type="PANTHER" id="PTHR42812">
    <property type="entry name" value="BETA-XYLOSIDASE"/>
    <property type="match status" value="1"/>
</dbReference>
<dbReference type="CDD" id="cd08999">
    <property type="entry name" value="GH43_ABN-like"/>
    <property type="match status" value="1"/>
</dbReference>
<keyword evidence="2 6" id="KW-0378">Hydrolase</keyword>
<dbReference type="EMBL" id="QGMI01000004">
    <property type="protein sequence ID" value="TVY49866.1"/>
    <property type="molecule type" value="Genomic_DNA"/>
</dbReference>
<dbReference type="SUPFAM" id="SSF75005">
    <property type="entry name" value="Arabinanase/levansucrase/invertase"/>
    <property type="match status" value="1"/>
</dbReference>
<accession>A0A8H8SAD1</accession>
<dbReference type="Pfam" id="PF04616">
    <property type="entry name" value="Glyco_hydro_43"/>
    <property type="match status" value="1"/>
</dbReference>
<feature type="active site" description="Proton donor" evidence="4">
    <location>
        <position position="235"/>
    </location>
</feature>
<feature type="active site" description="Proton acceptor" evidence="4">
    <location>
        <position position="50"/>
    </location>
</feature>
<comment type="similarity">
    <text evidence="1 6">Belongs to the glycosyl hydrolase 43 family.</text>
</comment>
<dbReference type="InterPro" id="IPR006710">
    <property type="entry name" value="Glyco_hydro_43"/>
</dbReference>
<proteinExistence type="inferred from homology"/>
<dbReference type="Gene3D" id="2.115.10.20">
    <property type="entry name" value="Glycosyl hydrolase domain, family 43"/>
    <property type="match status" value="1"/>
</dbReference>
<comment type="caution">
    <text evidence="7">The sequence shown here is derived from an EMBL/GenBank/DDBJ whole genome shotgun (WGS) entry which is preliminary data.</text>
</comment>
<dbReference type="OrthoDB" id="3879658at2759"/>
<dbReference type="AlphaFoldDB" id="A0A8H8SAD1"/>
<dbReference type="GO" id="GO:0004553">
    <property type="term" value="F:hydrolase activity, hydrolyzing O-glycosyl compounds"/>
    <property type="evidence" value="ECO:0007669"/>
    <property type="project" value="InterPro"/>
</dbReference>
<evidence type="ECO:0000256" key="4">
    <source>
        <dbReference type="PIRSR" id="PIRSR606710-1"/>
    </source>
</evidence>
<evidence type="ECO:0000256" key="1">
    <source>
        <dbReference type="ARBA" id="ARBA00009865"/>
    </source>
</evidence>
<keyword evidence="3 6" id="KW-0326">Glycosidase</keyword>
<evidence type="ECO:0000256" key="2">
    <source>
        <dbReference type="ARBA" id="ARBA00022801"/>
    </source>
</evidence>
<dbReference type="InterPro" id="IPR051795">
    <property type="entry name" value="Glycosyl_Hydrlase_43"/>
</dbReference>
<gene>
    <name evidence="7" type="primary">abnA_1</name>
    <name evidence="7" type="ORF">LOCC1_G000217</name>
</gene>
<evidence type="ECO:0000313" key="7">
    <source>
        <dbReference type="EMBL" id="TVY49866.1"/>
    </source>
</evidence>
<dbReference type="GO" id="GO:0005975">
    <property type="term" value="P:carbohydrate metabolic process"/>
    <property type="evidence" value="ECO:0007669"/>
    <property type="project" value="InterPro"/>
</dbReference>
<organism evidence="7 8">
    <name type="scientific">Lachnellula occidentalis</name>
    <dbReference type="NCBI Taxonomy" id="215460"/>
    <lineage>
        <taxon>Eukaryota</taxon>
        <taxon>Fungi</taxon>
        <taxon>Dikarya</taxon>
        <taxon>Ascomycota</taxon>
        <taxon>Pezizomycotina</taxon>
        <taxon>Leotiomycetes</taxon>
        <taxon>Helotiales</taxon>
        <taxon>Lachnaceae</taxon>
        <taxon>Lachnellula</taxon>
    </lineage>
</organism>
<reference evidence="7 8" key="1">
    <citation type="submission" date="2018-05" db="EMBL/GenBank/DDBJ databases">
        <title>Genome sequencing and assembly of the regulated plant pathogen Lachnellula willkommii and related sister species for the development of diagnostic species identification markers.</title>
        <authorList>
            <person name="Giroux E."/>
            <person name="Bilodeau G."/>
        </authorList>
    </citation>
    <scope>NUCLEOTIDE SEQUENCE [LARGE SCALE GENOMIC DNA]</scope>
    <source>
        <strain evidence="7 8">CBS 160.35</strain>
    </source>
</reference>
<evidence type="ECO:0000256" key="3">
    <source>
        <dbReference type="ARBA" id="ARBA00023295"/>
    </source>
</evidence>
<name>A0A8H8SAD1_9HELO</name>
<dbReference type="Proteomes" id="UP000443090">
    <property type="component" value="Unassembled WGS sequence"/>
</dbReference>
<keyword evidence="8" id="KW-1185">Reference proteome</keyword>
<protein>
    <submittedName>
        <fullName evidence="7">Putative arabinan endo-1,5-alpha-L-arabinosidase A</fullName>
    </submittedName>
</protein>
<dbReference type="PANTHER" id="PTHR42812:SF5">
    <property type="entry name" value="ENDO-ARABINASE"/>
    <property type="match status" value="1"/>
</dbReference>
<evidence type="ECO:0000256" key="5">
    <source>
        <dbReference type="PIRSR" id="PIRSR606710-2"/>
    </source>
</evidence>